<dbReference type="EMBL" id="DS114490">
    <property type="protein sequence ID" value="EAX87203.1"/>
    <property type="molecule type" value="Genomic_DNA"/>
</dbReference>
<evidence type="ECO:0000256" key="1">
    <source>
        <dbReference type="SAM" id="Phobius"/>
    </source>
</evidence>
<dbReference type="AlphaFoldDB" id="A2G6L4"/>
<feature type="transmembrane region" description="Helical" evidence="1">
    <location>
        <begin position="55"/>
        <end position="74"/>
    </location>
</feature>
<dbReference type="VEuPathDB" id="TrichDB:TVAGG3_0560880"/>
<gene>
    <name evidence="2" type="ORF">TVAG_057580</name>
</gene>
<feature type="transmembrane region" description="Helical" evidence="1">
    <location>
        <begin position="187"/>
        <end position="209"/>
    </location>
</feature>
<protein>
    <submittedName>
        <fullName evidence="2">Uncharacterized protein</fullName>
    </submittedName>
</protein>
<reference evidence="2" key="1">
    <citation type="submission" date="2006-10" db="EMBL/GenBank/DDBJ databases">
        <authorList>
            <person name="Amadeo P."/>
            <person name="Zhao Q."/>
            <person name="Wortman J."/>
            <person name="Fraser-Liggett C."/>
            <person name="Carlton J."/>
        </authorList>
    </citation>
    <scope>NUCLEOTIDE SEQUENCE</scope>
    <source>
        <strain evidence="2">G3</strain>
    </source>
</reference>
<feature type="transmembrane region" description="Helical" evidence="1">
    <location>
        <begin position="111"/>
        <end position="135"/>
    </location>
</feature>
<feature type="transmembrane region" description="Helical" evidence="1">
    <location>
        <begin position="147"/>
        <end position="167"/>
    </location>
</feature>
<evidence type="ECO:0000313" key="3">
    <source>
        <dbReference type="Proteomes" id="UP000001542"/>
    </source>
</evidence>
<proteinExistence type="predicted"/>
<feature type="transmembrane region" description="Helical" evidence="1">
    <location>
        <begin position="310"/>
        <end position="332"/>
    </location>
</feature>
<reference evidence="2" key="2">
    <citation type="journal article" date="2007" name="Science">
        <title>Draft genome sequence of the sexually transmitted pathogen Trichomonas vaginalis.</title>
        <authorList>
            <person name="Carlton J.M."/>
            <person name="Hirt R.P."/>
            <person name="Silva J.C."/>
            <person name="Delcher A.L."/>
            <person name="Schatz M."/>
            <person name="Zhao Q."/>
            <person name="Wortman J.R."/>
            <person name="Bidwell S.L."/>
            <person name="Alsmark U.C.M."/>
            <person name="Besteiro S."/>
            <person name="Sicheritz-Ponten T."/>
            <person name="Noel C.J."/>
            <person name="Dacks J.B."/>
            <person name="Foster P.G."/>
            <person name="Simillion C."/>
            <person name="Van de Peer Y."/>
            <person name="Miranda-Saavedra D."/>
            <person name="Barton G.J."/>
            <person name="Westrop G.D."/>
            <person name="Mueller S."/>
            <person name="Dessi D."/>
            <person name="Fiori P.L."/>
            <person name="Ren Q."/>
            <person name="Paulsen I."/>
            <person name="Zhang H."/>
            <person name="Bastida-Corcuera F.D."/>
            <person name="Simoes-Barbosa A."/>
            <person name="Brown M.T."/>
            <person name="Hayes R.D."/>
            <person name="Mukherjee M."/>
            <person name="Okumura C.Y."/>
            <person name="Schneider R."/>
            <person name="Smith A.J."/>
            <person name="Vanacova S."/>
            <person name="Villalvazo M."/>
            <person name="Haas B.J."/>
            <person name="Pertea M."/>
            <person name="Feldblyum T.V."/>
            <person name="Utterback T.R."/>
            <person name="Shu C.L."/>
            <person name="Osoegawa K."/>
            <person name="de Jong P.J."/>
            <person name="Hrdy I."/>
            <person name="Horvathova L."/>
            <person name="Zubacova Z."/>
            <person name="Dolezal P."/>
            <person name="Malik S.B."/>
            <person name="Logsdon J.M. Jr."/>
            <person name="Henze K."/>
            <person name="Gupta A."/>
            <person name="Wang C.C."/>
            <person name="Dunne R.L."/>
            <person name="Upcroft J.A."/>
            <person name="Upcroft P."/>
            <person name="White O."/>
            <person name="Salzberg S.L."/>
            <person name="Tang P."/>
            <person name="Chiu C.-H."/>
            <person name="Lee Y.-S."/>
            <person name="Embley T.M."/>
            <person name="Coombs G.H."/>
            <person name="Mottram J.C."/>
            <person name="Tachezy J."/>
            <person name="Fraser-Liggett C.M."/>
            <person name="Johnson P.J."/>
        </authorList>
    </citation>
    <scope>NUCLEOTIDE SEQUENCE [LARGE SCALE GENOMIC DNA]</scope>
    <source>
        <strain evidence="2">G3</strain>
    </source>
</reference>
<keyword evidence="1" id="KW-0472">Membrane</keyword>
<dbReference type="VEuPathDB" id="TrichDB:TVAG_057580"/>
<dbReference type="InParanoid" id="A2G6L4"/>
<accession>A2G6L4</accession>
<evidence type="ECO:0000313" key="2">
    <source>
        <dbReference type="EMBL" id="EAX87203.1"/>
    </source>
</evidence>
<keyword evidence="1" id="KW-1133">Transmembrane helix</keyword>
<sequence>MEEVTSQTSITSTDFATSSISRYEGLIDIPLNERLIDALTSLFNYFDIYAPRMSFVYNIVTFFRFLELLGGFFMAANLNSFVPGTFTFKVMSVLTVFFHLIPLQYRRGNGWIILYVVNSLLIIFGIYLVVVAFKFKKSSKVSNFSTIALSIYLAIGPFLFVPISAQYCGQILSGYISKDVATDVKSSIAVATSAIAILMWMWIIIKAYSISLVFRQVSFQSIEGAPQTRLLITTTIVTFASALTTNFGSYPSAAMMILSIFLYIYCASTVFGCGTFVKKRDQVMALGGSILGILLCAANLYTVFAEEPWGPYFFVGVIGLGLIVFVGTYIFINRRMKNDLKLLDEIDDTQDITILKSIRKWKQILPTGFMYCHPICVSFKIFKLAVQEWKDNIAAWALYAKFIAIYPEENLQLSFIAQNVSQMKTNAKIVQSVLLSSTGYIIKTRETKFTQQLKSKISKLSKMFNKTKKRLRNIWDLTLQGNTTEMGIQIRNTKDSVEECEVEMNHLLMQYHNNKYVARQYVMFLNDIKGDPVATKSAIDTLQKL</sequence>
<keyword evidence="1" id="KW-0812">Transmembrane</keyword>
<feature type="transmembrane region" description="Helical" evidence="1">
    <location>
        <begin position="253"/>
        <end position="277"/>
    </location>
</feature>
<feature type="transmembrane region" description="Helical" evidence="1">
    <location>
        <begin position="86"/>
        <end position="105"/>
    </location>
</feature>
<organism evidence="2 3">
    <name type="scientific">Trichomonas vaginalis (strain ATCC PRA-98 / G3)</name>
    <dbReference type="NCBI Taxonomy" id="412133"/>
    <lineage>
        <taxon>Eukaryota</taxon>
        <taxon>Metamonada</taxon>
        <taxon>Parabasalia</taxon>
        <taxon>Trichomonadida</taxon>
        <taxon>Trichomonadidae</taxon>
        <taxon>Trichomonas</taxon>
    </lineage>
</organism>
<keyword evidence="3" id="KW-1185">Reference proteome</keyword>
<name>A2G6L4_TRIV3</name>
<dbReference type="Proteomes" id="UP000001542">
    <property type="component" value="Unassembled WGS sequence"/>
</dbReference>
<feature type="transmembrane region" description="Helical" evidence="1">
    <location>
        <begin position="284"/>
        <end position="304"/>
    </location>
</feature>